<sequence length="244" mass="25827">MEVSTKVEIEGQKMTLDGINQDEPQHESDSNTEDAEKARVATDSLDDALKIEENDVLQPADDSEDAREEGELILDESEQTQQQEDPSPVECAHDSVSGDGGVNAYETGEISEVVAVSNEKCEGTNIVEDLADTSDKPTGNNNDQNASDFERSPQPPSRAREGSPSNVTASSVTEPQSAISASESEEPRTGESLTQRASRNAALRLAGIATRPPSAGRGRGASGSRGGRGTRGRRGLAFGGRKQS</sequence>
<gene>
    <name evidence="2" type="ORF">J5N97_004960</name>
</gene>
<feature type="compositionally biased region" description="Basic and acidic residues" evidence="1">
    <location>
        <begin position="1"/>
        <end position="11"/>
    </location>
</feature>
<reference evidence="2" key="1">
    <citation type="submission" date="2021-03" db="EMBL/GenBank/DDBJ databases">
        <authorList>
            <person name="Li Z."/>
            <person name="Yang C."/>
        </authorList>
    </citation>
    <scope>NUCLEOTIDE SEQUENCE</scope>
    <source>
        <strain evidence="2">Dzin_1.0</strain>
        <tissue evidence="2">Leaf</tissue>
    </source>
</reference>
<accession>A0A9D5D8Y2</accession>
<protein>
    <submittedName>
        <fullName evidence="2">Uncharacterized protein</fullName>
    </submittedName>
</protein>
<feature type="compositionally biased region" description="Acidic residues" evidence="1">
    <location>
        <begin position="61"/>
        <end position="78"/>
    </location>
</feature>
<reference evidence="2" key="2">
    <citation type="journal article" date="2022" name="Hortic Res">
        <title>The genome of Dioscorea zingiberensis sheds light on the biosynthesis, origin and evolution of the medicinally important diosgenin saponins.</title>
        <authorList>
            <person name="Li Y."/>
            <person name="Tan C."/>
            <person name="Li Z."/>
            <person name="Guo J."/>
            <person name="Li S."/>
            <person name="Chen X."/>
            <person name="Wang C."/>
            <person name="Dai X."/>
            <person name="Yang H."/>
            <person name="Song W."/>
            <person name="Hou L."/>
            <person name="Xu J."/>
            <person name="Tong Z."/>
            <person name="Xu A."/>
            <person name="Yuan X."/>
            <person name="Wang W."/>
            <person name="Yang Q."/>
            <person name="Chen L."/>
            <person name="Sun Z."/>
            <person name="Wang K."/>
            <person name="Pan B."/>
            <person name="Chen J."/>
            <person name="Bao Y."/>
            <person name="Liu F."/>
            <person name="Qi X."/>
            <person name="Gang D.R."/>
            <person name="Wen J."/>
            <person name="Li J."/>
        </authorList>
    </citation>
    <scope>NUCLEOTIDE SEQUENCE</scope>
    <source>
        <strain evidence="2">Dzin_1.0</strain>
    </source>
</reference>
<evidence type="ECO:0000313" key="3">
    <source>
        <dbReference type="Proteomes" id="UP001085076"/>
    </source>
</evidence>
<dbReference type="Proteomes" id="UP001085076">
    <property type="component" value="Miscellaneous, Linkage group lg01"/>
</dbReference>
<organism evidence="2 3">
    <name type="scientific">Dioscorea zingiberensis</name>
    <dbReference type="NCBI Taxonomy" id="325984"/>
    <lineage>
        <taxon>Eukaryota</taxon>
        <taxon>Viridiplantae</taxon>
        <taxon>Streptophyta</taxon>
        <taxon>Embryophyta</taxon>
        <taxon>Tracheophyta</taxon>
        <taxon>Spermatophyta</taxon>
        <taxon>Magnoliopsida</taxon>
        <taxon>Liliopsida</taxon>
        <taxon>Dioscoreales</taxon>
        <taxon>Dioscoreaceae</taxon>
        <taxon>Dioscorea</taxon>
    </lineage>
</organism>
<keyword evidence="3" id="KW-1185">Reference proteome</keyword>
<dbReference type="OrthoDB" id="10548211at2759"/>
<feature type="compositionally biased region" description="Polar residues" evidence="1">
    <location>
        <begin position="163"/>
        <end position="182"/>
    </location>
</feature>
<feature type="compositionally biased region" description="Gly residues" evidence="1">
    <location>
        <begin position="217"/>
        <end position="227"/>
    </location>
</feature>
<comment type="caution">
    <text evidence="2">The sequence shown here is derived from an EMBL/GenBank/DDBJ whole genome shotgun (WGS) entry which is preliminary data.</text>
</comment>
<evidence type="ECO:0000256" key="1">
    <source>
        <dbReference type="SAM" id="MobiDB-lite"/>
    </source>
</evidence>
<name>A0A9D5D8Y2_9LILI</name>
<proteinExistence type="predicted"/>
<evidence type="ECO:0000313" key="2">
    <source>
        <dbReference type="EMBL" id="KAJ0986604.1"/>
    </source>
</evidence>
<feature type="compositionally biased region" description="Low complexity" evidence="1">
    <location>
        <begin position="235"/>
        <end position="244"/>
    </location>
</feature>
<feature type="compositionally biased region" description="Basic and acidic residues" evidence="1">
    <location>
        <begin position="23"/>
        <end position="40"/>
    </location>
</feature>
<dbReference type="EMBL" id="JAGGNH010000001">
    <property type="protein sequence ID" value="KAJ0986604.1"/>
    <property type="molecule type" value="Genomic_DNA"/>
</dbReference>
<feature type="compositionally biased region" description="Polar residues" evidence="1">
    <location>
        <begin position="136"/>
        <end position="147"/>
    </location>
</feature>
<feature type="region of interest" description="Disordered" evidence="1">
    <location>
        <begin position="1"/>
        <end position="244"/>
    </location>
</feature>
<dbReference type="AlphaFoldDB" id="A0A9D5D8Y2"/>